<dbReference type="Proteomes" id="UP001642409">
    <property type="component" value="Unassembled WGS sequence"/>
</dbReference>
<protein>
    <submittedName>
        <fullName evidence="2">Hypothetical_protein</fullName>
    </submittedName>
</protein>
<evidence type="ECO:0000313" key="3">
    <source>
        <dbReference type="Proteomes" id="UP001642409"/>
    </source>
</evidence>
<sequence length="140" mass="16663">MQIKIFSCLIRSKYENSHGHEDNSLSRCHLFAQFYVLSNSALYEYHFFIQFVLVNQIVLIIIATVVMLSCSETREFRIFTLFCIISYYLYANFLTNFVRLSKRDQQMLFYGERIILLVYAYRNVKNVLNLQKIGIQDQNS</sequence>
<reference evidence="2 3" key="1">
    <citation type="submission" date="2024-07" db="EMBL/GenBank/DDBJ databases">
        <authorList>
            <person name="Akdeniz Z."/>
        </authorList>
    </citation>
    <scope>NUCLEOTIDE SEQUENCE [LARGE SCALE GENOMIC DNA]</scope>
</reference>
<keyword evidence="1" id="KW-0472">Membrane</keyword>
<feature type="transmembrane region" description="Helical" evidence="1">
    <location>
        <begin position="47"/>
        <end position="69"/>
    </location>
</feature>
<dbReference type="EMBL" id="CAXDID020000031">
    <property type="protein sequence ID" value="CAL5994318.1"/>
    <property type="molecule type" value="Genomic_DNA"/>
</dbReference>
<accession>A0ABP1HKL0</accession>
<gene>
    <name evidence="2" type="ORF">HINF_LOCUS13495</name>
</gene>
<evidence type="ECO:0000256" key="1">
    <source>
        <dbReference type="SAM" id="Phobius"/>
    </source>
</evidence>
<comment type="caution">
    <text evidence="2">The sequence shown here is derived from an EMBL/GenBank/DDBJ whole genome shotgun (WGS) entry which is preliminary data.</text>
</comment>
<organism evidence="2 3">
    <name type="scientific">Hexamita inflata</name>
    <dbReference type="NCBI Taxonomy" id="28002"/>
    <lineage>
        <taxon>Eukaryota</taxon>
        <taxon>Metamonada</taxon>
        <taxon>Diplomonadida</taxon>
        <taxon>Hexamitidae</taxon>
        <taxon>Hexamitinae</taxon>
        <taxon>Hexamita</taxon>
    </lineage>
</organism>
<keyword evidence="3" id="KW-1185">Reference proteome</keyword>
<keyword evidence="1" id="KW-0812">Transmembrane</keyword>
<feature type="transmembrane region" description="Helical" evidence="1">
    <location>
        <begin position="76"/>
        <end position="95"/>
    </location>
</feature>
<keyword evidence="1" id="KW-1133">Transmembrane helix</keyword>
<proteinExistence type="predicted"/>
<name>A0ABP1HKL0_9EUKA</name>
<evidence type="ECO:0000313" key="2">
    <source>
        <dbReference type="EMBL" id="CAL5994318.1"/>
    </source>
</evidence>